<evidence type="ECO:0000313" key="1">
    <source>
        <dbReference type="EMBL" id="WTW65914.1"/>
    </source>
</evidence>
<accession>A0AAU2VH41</accession>
<protein>
    <submittedName>
        <fullName evidence="1">Uncharacterized protein</fullName>
    </submittedName>
</protein>
<reference evidence="1" key="1">
    <citation type="submission" date="2022-10" db="EMBL/GenBank/DDBJ databases">
        <title>The complete genomes of actinobacterial strains from the NBC collection.</title>
        <authorList>
            <person name="Joergensen T.S."/>
            <person name="Alvarez Arevalo M."/>
            <person name="Sterndorff E.B."/>
            <person name="Faurdal D."/>
            <person name="Vuksanovic O."/>
            <person name="Mourched A.-S."/>
            <person name="Charusanti P."/>
            <person name="Shaw S."/>
            <person name="Blin K."/>
            <person name="Weber T."/>
        </authorList>
    </citation>
    <scope>NUCLEOTIDE SEQUENCE</scope>
    <source>
        <strain evidence="1">NBC_00003</strain>
    </source>
</reference>
<dbReference type="EMBL" id="CP108318">
    <property type="protein sequence ID" value="WTW65914.1"/>
    <property type="molecule type" value="Genomic_DNA"/>
</dbReference>
<name>A0AAU2VH41_9ACTN</name>
<sequence>MPVTYEARSLRSHAAAWAISSGAAARRSAPGRPGDLKTIAAPLDWLGLPHLADRDPAGAQGTFTLEGFNGGAPAQFRATGGDMVNVQFPVLANRTRCDFSAGHRLDFLKIKMPIVSDGFEQQANSE</sequence>
<gene>
    <name evidence="1" type="ORF">OG549_37700</name>
</gene>
<organism evidence="1">
    <name type="scientific">Streptomyces sp. NBC_00003</name>
    <dbReference type="NCBI Taxonomy" id="2903608"/>
    <lineage>
        <taxon>Bacteria</taxon>
        <taxon>Bacillati</taxon>
        <taxon>Actinomycetota</taxon>
        <taxon>Actinomycetes</taxon>
        <taxon>Kitasatosporales</taxon>
        <taxon>Streptomycetaceae</taxon>
        <taxon>Streptomyces</taxon>
    </lineage>
</organism>
<dbReference type="AlphaFoldDB" id="A0AAU2VH41"/>
<proteinExistence type="predicted"/>